<dbReference type="Proteomes" id="UP000005240">
    <property type="component" value="Unassembled WGS sequence"/>
</dbReference>
<dbReference type="EMBL" id="ADAS02000009">
    <property type="protein sequence ID" value="OAV98168.1"/>
    <property type="molecule type" value="Genomic_DNA"/>
</dbReference>
<name>A0A180H0N4_PUCT1</name>
<feature type="region of interest" description="Disordered" evidence="1">
    <location>
        <begin position="1081"/>
        <end position="1102"/>
    </location>
</feature>
<keyword evidence="4" id="KW-1185">Reference proteome</keyword>
<reference evidence="3 4" key="3">
    <citation type="journal article" date="2017" name="G3 (Bethesda)">
        <title>Comparative analysis highlights variable genome content of wheat rusts and divergence of the mating loci.</title>
        <authorList>
            <person name="Cuomo C.A."/>
            <person name="Bakkeren G."/>
            <person name="Khalil H.B."/>
            <person name="Panwar V."/>
            <person name="Joly D."/>
            <person name="Linning R."/>
            <person name="Sakthikumar S."/>
            <person name="Song X."/>
            <person name="Adiconis X."/>
            <person name="Fan L."/>
            <person name="Goldberg J.M."/>
            <person name="Levin J.Z."/>
            <person name="Young S."/>
            <person name="Zeng Q."/>
            <person name="Anikster Y."/>
            <person name="Bruce M."/>
            <person name="Wang M."/>
            <person name="Yin C."/>
            <person name="McCallum B."/>
            <person name="Szabo L.J."/>
            <person name="Hulbert S."/>
            <person name="Chen X."/>
            <person name="Fellers J.P."/>
        </authorList>
    </citation>
    <scope>NUCLEOTIDE SEQUENCE</scope>
    <source>
        <strain evidence="4">Isolate 1-1 / race 1 (BBBD)</strain>
        <strain evidence="3">isolate 1-1 / race 1 (BBBD)</strain>
    </source>
</reference>
<feature type="compositionally biased region" description="Basic and acidic residues" evidence="1">
    <location>
        <begin position="72"/>
        <end position="81"/>
    </location>
</feature>
<evidence type="ECO:0000313" key="3">
    <source>
        <dbReference type="EnsemblFungi" id="PTTG_02239-t43_1-p1"/>
    </source>
</evidence>
<dbReference type="EnsemblFungi" id="PTTG_02239-t43_1">
    <property type="protein sequence ID" value="PTTG_02239-t43_1-p1"/>
    <property type="gene ID" value="PTTG_02239"/>
</dbReference>
<reference evidence="2" key="1">
    <citation type="submission" date="2009-11" db="EMBL/GenBank/DDBJ databases">
        <authorList>
            <consortium name="The Broad Institute Genome Sequencing Platform"/>
            <person name="Ward D."/>
            <person name="Feldgarden M."/>
            <person name="Earl A."/>
            <person name="Young S.K."/>
            <person name="Zeng Q."/>
            <person name="Koehrsen M."/>
            <person name="Alvarado L."/>
            <person name="Berlin A."/>
            <person name="Bochicchio J."/>
            <person name="Borenstein D."/>
            <person name="Chapman S.B."/>
            <person name="Chen Z."/>
            <person name="Engels R."/>
            <person name="Freedman E."/>
            <person name="Gellesch M."/>
            <person name="Goldberg J."/>
            <person name="Griggs A."/>
            <person name="Gujja S."/>
            <person name="Heilman E."/>
            <person name="Heiman D."/>
            <person name="Hepburn T."/>
            <person name="Howarth C."/>
            <person name="Jen D."/>
            <person name="Larson L."/>
            <person name="Lewis B."/>
            <person name="Mehta T."/>
            <person name="Park D."/>
            <person name="Pearson M."/>
            <person name="Roberts A."/>
            <person name="Saif S."/>
            <person name="Shea T."/>
            <person name="Shenoy N."/>
            <person name="Sisk P."/>
            <person name="Stolte C."/>
            <person name="Sykes S."/>
            <person name="Thomson T."/>
            <person name="Walk T."/>
            <person name="White J."/>
            <person name="Yandava C."/>
            <person name="Izard J."/>
            <person name="Baranova O.V."/>
            <person name="Blanton J.M."/>
            <person name="Tanner A.C."/>
            <person name="Dewhirst F.E."/>
            <person name="Haas B."/>
            <person name="Nusbaum C."/>
            <person name="Birren B."/>
        </authorList>
    </citation>
    <scope>NUCLEOTIDE SEQUENCE [LARGE SCALE GENOMIC DNA]</scope>
    <source>
        <strain evidence="2">1-1 BBBD Race 1</strain>
    </source>
</reference>
<proteinExistence type="predicted"/>
<dbReference type="OrthoDB" id="2501240at2759"/>
<protein>
    <submittedName>
        <fullName evidence="2 3">Uncharacterized protein</fullName>
    </submittedName>
</protein>
<organism evidence="2">
    <name type="scientific">Puccinia triticina (isolate 1-1 / race 1 (BBBD))</name>
    <name type="common">Brown leaf rust fungus</name>
    <dbReference type="NCBI Taxonomy" id="630390"/>
    <lineage>
        <taxon>Eukaryota</taxon>
        <taxon>Fungi</taxon>
        <taxon>Dikarya</taxon>
        <taxon>Basidiomycota</taxon>
        <taxon>Pucciniomycotina</taxon>
        <taxon>Pucciniomycetes</taxon>
        <taxon>Pucciniales</taxon>
        <taxon>Pucciniaceae</taxon>
        <taxon>Puccinia</taxon>
    </lineage>
</organism>
<feature type="compositionally biased region" description="Low complexity" evidence="1">
    <location>
        <begin position="87"/>
        <end position="112"/>
    </location>
</feature>
<dbReference type="AlphaFoldDB" id="A0A180H0N4"/>
<dbReference type="PANTHER" id="PTHR31912:SF34">
    <property type="entry name" value="NOTOCHORD-RELATED PROTEIN"/>
    <property type="match status" value="1"/>
</dbReference>
<sequence length="1102" mass="124025">MLKASVLKHMKYPSHIQRVAEYHVAREQARTQADIPEQRNSPPELVHMEREEHGFLDPIPSPWHPFDGLPDEQSHFDKDGANRGCADESSIYSESSTSDSSSGISDASQISEYDSNNEADDEEWELPRPGPQPSPGVNPAEPAEPDTSGYTHSIMSRSLYNYVKAMFKLFDIKLPDWNTVRREKKALRGLLGMDVHASKSILNIPTYGLSLPKVLAQEVANPIVSPLIDYFPEEAHGRGIYKLSQSKKWLEELDPISRAPMCRVGERDWFLFEPVQITSDEVVIPLFFYREGDVMCAKCVTPDYHFDGFSSNLRLTFPAGLPFGSPQLKSVVVSSFDFDYTEIAGGDGTLLHERCRHSVYELSLDCVTWHHVPNPWRAKENGRIIRHLPISLYSDDTSGNQSKRWNKHISFYFTLSGLPPSMTNQNYNCHYLTTSNQAGAMELAAPIVSELRTMSNEGFPTFDCTIQEEVLLISSVLCFLGDSPMHAEITSTPIPGNALHPCRMCALYSESVKEKATIAYVSRFFMIGPTGSCISAPPRSWGQIKAHCYEVWYMAHKPQRKTAVEDSSSELGVKDILNRTLIDRRYAILAPGKVPTAREKVFVEELEQIFKELPETLFNSFFELDGFDGCQDTPVEILHVFLLGVVKYMVGDFMRSLAPKQKPLVKARYQSFNIDGLNIASMQAEYLTRHFANFIGKDYRIVLQAAPFVLFDYMDDDQLELWGALCTLAPLIFQTHIEDMVEYQLHLIHHIRKFLYFLVRSTAQWVNKPKIHMLLHLMDSVLRFGPPPLYATEKFEGYNSILRNASIHSNRQSPGKDISVIFGDYRNVRQLVSGGYFYDKQSGVYRRASPAVISIFLDNPSVQKSMGYNAETVDVTSAGYPAVRKWKVPTGLKVGIPPELQAHLRGYVLRQVNQISWNSKTVLAAGSFVTYNSGVDSKGTPHLGQISHLWEGRKGGRVVLYLCLSPFAFEGVDTFYNMRKVKRQLEGTFISIVNVRAKLNVQHNCHNGECPITLTRAVRLERQDTTNFSGEVAHSDRENYVVNLASLANTLAHRDFSGIPFESLADRSHLSSLHEGLAKWHASGTRTGPPGPLEAVDPALGT</sequence>
<reference evidence="3" key="4">
    <citation type="submission" date="2025-05" db="UniProtKB">
        <authorList>
            <consortium name="EnsemblFungi"/>
        </authorList>
    </citation>
    <scope>IDENTIFICATION</scope>
    <source>
        <strain evidence="3">isolate 1-1 / race 1 (BBBD)</strain>
    </source>
</reference>
<dbReference type="VEuPathDB" id="FungiDB:PTTG_02239"/>
<dbReference type="PANTHER" id="PTHR31912">
    <property type="entry name" value="IP13529P"/>
    <property type="match status" value="1"/>
</dbReference>
<evidence type="ECO:0000256" key="1">
    <source>
        <dbReference type="SAM" id="MobiDB-lite"/>
    </source>
</evidence>
<feature type="region of interest" description="Disordered" evidence="1">
    <location>
        <begin position="55"/>
        <end position="150"/>
    </location>
</feature>
<evidence type="ECO:0000313" key="2">
    <source>
        <dbReference type="EMBL" id="OAV98168.1"/>
    </source>
</evidence>
<evidence type="ECO:0000313" key="4">
    <source>
        <dbReference type="Proteomes" id="UP000005240"/>
    </source>
</evidence>
<feature type="compositionally biased region" description="Acidic residues" evidence="1">
    <location>
        <begin position="115"/>
        <end position="124"/>
    </location>
</feature>
<reference evidence="2" key="2">
    <citation type="submission" date="2016-05" db="EMBL/GenBank/DDBJ databases">
        <title>Comparative analysis highlights variable genome content of wheat rusts and divergence of the mating loci.</title>
        <authorList>
            <person name="Cuomo C.A."/>
            <person name="Bakkeren G."/>
            <person name="Szabo L."/>
            <person name="Khalil H."/>
            <person name="Joly D."/>
            <person name="Goldberg J."/>
            <person name="Young S."/>
            <person name="Zeng Q."/>
            <person name="Fellers J."/>
        </authorList>
    </citation>
    <scope>NUCLEOTIDE SEQUENCE [LARGE SCALE GENOMIC DNA]</scope>
    <source>
        <strain evidence="2">1-1 BBBD Race 1</strain>
    </source>
</reference>
<accession>A0A180H0N4</accession>
<gene>
    <name evidence="2" type="ORF">PTTG_02239</name>
</gene>